<reference evidence="1 2" key="1">
    <citation type="submission" date="2015-09" db="EMBL/GenBank/DDBJ databases">
        <title>Trachymyrmex cornetzi WGS genome.</title>
        <authorList>
            <person name="Nygaard S."/>
            <person name="Hu H."/>
            <person name="Boomsma J."/>
            <person name="Zhang G."/>
        </authorList>
    </citation>
    <scope>NUCLEOTIDE SEQUENCE [LARGE SCALE GENOMIC DNA]</scope>
    <source>
        <strain evidence="1">Tcor2-1</strain>
        <tissue evidence="1">Whole body</tissue>
    </source>
</reference>
<dbReference type="Proteomes" id="UP000078492">
    <property type="component" value="Unassembled WGS sequence"/>
</dbReference>
<evidence type="ECO:0000313" key="1">
    <source>
        <dbReference type="EMBL" id="KYN15667.1"/>
    </source>
</evidence>
<feature type="non-terminal residue" evidence="1">
    <location>
        <position position="1"/>
    </location>
</feature>
<organism evidence="1 2">
    <name type="scientific">Trachymyrmex cornetzi</name>
    <dbReference type="NCBI Taxonomy" id="471704"/>
    <lineage>
        <taxon>Eukaryota</taxon>
        <taxon>Metazoa</taxon>
        <taxon>Ecdysozoa</taxon>
        <taxon>Arthropoda</taxon>
        <taxon>Hexapoda</taxon>
        <taxon>Insecta</taxon>
        <taxon>Pterygota</taxon>
        <taxon>Neoptera</taxon>
        <taxon>Endopterygota</taxon>
        <taxon>Hymenoptera</taxon>
        <taxon>Apocrita</taxon>
        <taxon>Aculeata</taxon>
        <taxon>Formicoidea</taxon>
        <taxon>Formicidae</taxon>
        <taxon>Myrmicinae</taxon>
        <taxon>Trachymyrmex</taxon>
    </lineage>
</organism>
<dbReference type="EMBL" id="KQ980530">
    <property type="protein sequence ID" value="KYN15667.1"/>
    <property type="molecule type" value="Genomic_DNA"/>
</dbReference>
<proteinExistence type="predicted"/>
<protein>
    <submittedName>
        <fullName evidence="1">Uncharacterized protein</fullName>
    </submittedName>
</protein>
<accession>A0A195DS92</accession>
<keyword evidence="2" id="KW-1185">Reference proteome</keyword>
<name>A0A195DS92_9HYME</name>
<sequence>YCKYCKVLLNAKLGDLSKVPDPTKLLSDIKRLYSMVVNKIILPIAKINIYEQDIEKYLDSSPSLGYAFESSCKENGIFGQEKENLKFRCVSFLIALANELKNRLSDNIKTLGRMSVFSMTECFKANKLPITDIAAYYF</sequence>
<dbReference type="AlphaFoldDB" id="A0A195DS92"/>
<gene>
    <name evidence="1" type="ORF">ALC57_12170</name>
</gene>
<evidence type="ECO:0000313" key="2">
    <source>
        <dbReference type="Proteomes" id="UP000078492"/>
    </source>
</evidence>